<dbReference type="Proteomes" id="UP000054396">
    <property type="component" value="Unassembled WGS sequence"/>
</dbReference>
<dbReference type="AlphaFoldDB" id="A0A0W7WGA7"/>
<feature type="region of interest" description="Disordered" evidence="1">
    <location>
        <begin position="1"/>
        <end position="39"/>
    </location>
</feature>
<evidence type="ECO:0000313" key="2">
    <source>
        <dbReference type="EMBL" id="KUF09512.1"/>
    </source>
</evidence>
<feature type="compositionally biased region" description="Low complexity" evidence="1">
    <location>
        <begin position="1"/>
        <end position="13"/>
    </location>
</feature>
<sequence>MRRSALSRAASRTAHVDPSVRARLQTRRTAGTKPQRARRSLDLAPEGLAIRATGLSAAFDEGDTAEITLLTSAGDIALTVAVEAADARQHSHAGHSH</sequence>
<dbReference type="EMBL" id="LPXO01000012">
    <property type="protein sequence ID" value="KUF09512.1"/>
    <property type="molecule type" value="Genomic_DNA"/>
</dbReference>
<dbReference type="InterPro" id="IPR036182">
    <property type="entry name" value="PCuAC_sf"/>
</dbReference>
<protein>
    <submittedName>
        <fullName evidence="2">Uncharacterized protein</fullName>
    </submittedName>
</protein>
<name>A0A0W7WGA7_9RHOB</name>
<comment type="caution">
    <text evidence="2">The sequence shown here is derived from an EMBL/GenBank/DDBJ whole genome shotgun (WGS) entry which is preliminary data.</text>
</comment>
<gene>
    <name evidence="2" type="ORF">AVJ23_16625</name>
</gene>
<accession>A0A0W7WGA7</accession>
<proteinExistence type="predicted"/>
<reference evidence="2 3" key="1">
    <citation type="submission" date="2015-12" db="EMBL/GenBank/DDBJ databases">
        <authorList>
            <person name="Shamseldin A."/>
            <person name="Moawad H."/>
            <person name="Abd El-Rahim W.M."/>
            <person name="Sadowsky M.J."/>
        </authorList>
    </citation>
    <scope>NUCLEOTIDE SEQUENCE [LARGE SCALE GENOMIC DNA]</scope>
    <source>
        <strain evidence="2 3">SJ5A-1</strain>
    </source>
</reference>
<dbReference type="SUPFAM" id="SSF110087">
    <property type="entry name" value="DR1885-like metal-binding protein"/>
    <property type="match status" value="1"/>
</dbReference>
<evidence type="ECO:0000256" key="1">
    <source>
        <dbReference type="SAM" id="MobiDB-lite"/>
    </source>
</evidence>
<organism evidence="2 3">
    <name type="scientific">Pseudoponticoccus marisrubri</name>
    <dbReference type="NCBI Taxonomy" id="1685382"/>
    <lineage>
        <taxon>Bacteria</taxon>
        <taxon>Pseudomonadati</taxon>
        <taxon>Pseudomonadota</taxon>
        <taxon>Alphaproteobacteria</taxon>
        <taxon>Rhodobacterales</taxon>
        <taxon>Roseobacteraceae</taxon>
        <taxon>Pseudoponticoccus</taxon>
    </lineage>
</organism>
<evidence type="ECO:0000313" key="3">
    <source>
        <dbReference type="Proteomes" id="UP000054396"/>
    </source>
</evidence>
<keyword evidence="3" id="KW-1185">Reference proteome</keyword>
<dbReference type="STRING" id="1685382.AVJ23_16625"/>